<dbReference type="AlphaFoldDB" id="A0A5E7DFK6"/>
<accession>A0A5E7DFK6</accession>
<organism evidence="1 2">
    <name type="scientific">Pseudomonas fluorescens</name>
    <dbReference type="NCBI Taxonomy" id="294"/>
    <lineage>
        <taxon>Bacteria</taxon>
        <taxon>Pseudomonadati</taxon>
        <taxon>Pseudomonadota</taxon>
        <taxon>Gammaproteobacteria</taxon>
        <taxon>Pseudomonadales</taxon>
        <taxon>Pseudomonadaceae</taxon>
        <taxon>Pseudomonas</taxon>
    </lineage>
</organism>
<protein>
    <recommendedName>
        <fullName evidence="3">Imidazoleglycerol-phosphate synthase</fullName>
    </recommendedName>
</protein>
<dbReference type="Proteomes" id="UP000326557">
    <property type="component" value="Unassembled WGS sequence"/>
</dbReference>
<name>A0A5E7DFK6_PSEFL</name>
<sequence length="977" mass="106842">MSSNSLQTLLNQMKGASVTRDWGAIAVFGQAQLNRLLEEQYLAWLSDSRFIPPISGNIVLGGGEESVELVDLFLGKPVLSFGSASLNRSVVTLTMNIIGGSYTAMSNSATSAPKLISSFSIAEEMGYKVELLINLGQVEGEVDKRGRVTLDLASDPDMKCNLGDLPAVQAKIAALIQLHLAALPVDTRTYELGLFDFSGFNPLSPRGFYIRTQKAPGAETPSSPNFGKGAVVVFIRLKINDRNGDMPVEGGDFPYLIPDDQAAGKDLYSASVVLSQQYLKLLEETQLDVLKNLLFPGENVFVESTNGRHTPFDLLVLGNVKATDKSVRILPSFINLKDGKAQQFTALKSNGDAVNATWTVSNLIEPLAVGTINPVDGLYTSSGTPRMGKERLPIIVTAHYAEDGQKSRSALVLGAFESLNVSPRVIVSGIGSGASPIPLTVTSLTGGELLWPTLSPEEGVLTVVDNNHAIYTPPLALPGKSLAVQTINVSEKLTNERIDATIVLLAGPHQLVVEPPYVAAVSASFPIQFRTTTPADALRWEVFGEGSVDGNGLFTPPQAPRSRCSVVKSTYSVNGVDLVAGFSVIQLTEQQAPMPQWSALQEFSISTIGGRTTAYANGFQQIPVRITIETSSTSYGGQEYDIPISDAELATLEIVDKSTGNAVPFVHVAQDGIEYGSGIQYAANKKRNRFRLYARTDPTQGSPLAPPDAKNNRVRTRELYIQLAVGGSRTFYAQFKSAGNSIFKSIDKKGENFEVTVHGETFAPPDADTEQGRSLYKFTRDRVAQDPNGHDEAPGSDSPEWDYFSYYLWSTDYWRLTYTTGDSKIIEFVSASIQENISTIRWESELLAETFFSYTGCAFNPANFEGYDSPRPEVLSFDPYLWGLMREKNKVLSASFEPDSAPAAGEFVFSLHRVHDMPYWYDGEANGDKTKLFRQYLDRGVKLTLLDMDGNRHSLQVSFDLKEREDSRNRLILRRQS</sequence>
<proteinExistence type="predicted"/>
<reference evidence="1 2" key="1">
    <citation type="submission" date="2019-09" db="EMBL/GenBank/DDBJ databases">
        <authorList>
            <person name="Chandra G."/>
            <person name="Truman W A."/>
        </authorList>
    </citation>
    <scope>NUCLEOTIDE SEQUENCE [LARGE SCALE GENOMIC DNA]</scope>
    <source>
        <strain evidence="1">PS704</strain>
    </source>
</reference>
<dbReference type="EMBL" id="CABVHP010000009">
    <property type="protein sequence ID" value="VVO10715.1"/>
    <property type="molecule type" value="Genomic_DNA"/>
</dbReference>
<evidence type="ECO:0000313" key="2">
    <source>
        <dbReference type="Proteomes" id="UP000326557"/>
    </source>
</evidence>
<dbReference type="OrthoDB" id="6751426at2"/>
<evidence type="ECO:0000313" key="1">
    <source>
        <dbReference type="EMBL" id="VVO10715.1"/>
    </source>
</evidence>
<evidence type="ECO:0008006" key="3">
    <source>
        <dbReference type="Google" id="ProtNLM"/>
    </source>
</evidence>
<dbReference type="RefSeq" id="WP_150639027.1">
    <property type="nucleotide sequence ID" value="NZ_CABVHP010000009.1"/>
</dbReference>
<gene>
    <name evidence="1" type="ORF">PS704_03426</name>
</gene>